<dbReference type="Pfam" id="PF00667">
    <property type="entry name" value="FAD_binding_1"/>
    <property type="match status" value="1"/>
</dbReference>
<dbReference type="InterPro" id="IPR009014">
    <property type="entry name" value="Transketo_C/PFOR_II"/>
</dbReference>
<evidence type="ECO:0000256" key="5">
    <source>
        <dbReference type="ARBA" id="ARBA00022448"/>
    </source>
</evidence>
<evidence type="ECO:0000313" key="16">
    <source>
        <dbReference type="EMBL" id="KDR83583.1"/>
    </source>
</evidence>
<evidence type="ECO:0000256" key="2">
    <source>
        <dbReference type="ARBA" id="ARBA00001974"/>
    </source>
</evidence>
<feature type="compositionally biased region" description="Low complexity" evidence="14">
    <location>
        <begin position="1"/>
        <end position="24"/>
    </location>
</feature>
<accession>A0A067TX36</accession>
<dbReference type="Gene3D" id="2.40.30.10">
    <property type="entry name" value="Translation factors"/>
    <property type="match status" value="1"/>
</dbReference>
<dbReference type="InterPro" id="IPR003097">
    <property type="entry name" value="CysJ-like_FAD-binding"/>
</dbReference>
<dbReference type="InterPro" id="IPR023173">
    <property type="entry name" value="NADPH_Cyt_P450_Rdtase_alpha"/>
</dbReference>
<dbReference type="Gene3D" id="3.40.920.10">
    <property type="entry name" value="Pyruvate-ferredoxin oxidoreductase, PFOR, domain III"/>
    <property type="match status" value="1"/>
</dbReference>
<feature type="domain" description="FAD-binding FR-type" evidence="15">
    <location>
        <begin position="667"/>
        <end position="898"/>
    </location>
</feature>
<name>A0A067TX36_GALM3</name>
<dbReference type="STRING" id="685588.A0A067TX36"/>
<evidence type="ECO:0000256" key="11">
    <source>
        <dbReference type="ARBA" id="ARBA00023002"/>
    </source>
</evidence>
<comment type="cofactor">
    <cofactor evidence="1">
        <name>FMN</name>
        <dbReference type="ChEBI" id="CHEBI:58210"/>
    </cofactor>
</comment>
<dbReference type="Gene3D" id="3.40.50.970">
    <property type="match status" value="1"/>
</dbReference>
<dbReference type="InterPro" id="IPR017938">
    <property type="entry name" value="Riboflavin_synthase-like_b-brl"/>
</dbReference>
<dbReference type="Proteomes" id="UP000027222">
    <property type="component" value="Unassembled WGS sequence"/>
</dbReference>
<evidence type="ECO:0000256" key="12">
    <source>
        <dbReference type="ARBA" id="ARBA00052219"/>
    </source>
</evidence>
<comment type="cofactor">
    <cofactor evidence="2">
        <name>FAD</name>
        <dbReference type="ChEBI" id="CHEBI:57692"/>
    </cofactor>
</comment>
<dbReference type="GO" id="GO:0005829">
    <property type="term" value="C:cytosol"/>
    <property type="evidence" value="ECO:0007669"/>
    <property type="project" value="TreeGrafter"/>
</dbReference>
<dbReference type="CDD" id="cd06207">
    <property type="entry name" value="CyPoR_like"/>
    <property type="match status" value="1"/>
</dbReference>
<keyword evidence="6" id="KW-0285">Flavoprotein</keyword>
<evidence type="ECO:0000259" key="15">
    <source>
        <dbReference type="PROSITE" id="PS51384"/>
    </source>
</evidence>
<comment type="catalytic activity">
    <reaction evidence="12">
        <text>hydrogen sulfide + 3 NADP(+) + 3 H2O = sulfite + 3 NADPH + 4 H(+)</text>
        <dbReference type="Rhea" id="RHEA:13801"/>
        <dbReference type="ChEBI" id="CHEBI:15377"/>
        <dbReference type="ChEBI" id="CHEBI:15378"/>
        <dbReference type="ChEBI" id="CHEBI:17359"/>
        <dbReference type="ChEBI" id="CHEBI:29919"/>
        <dbReference type="ChEBI" id="CHEBI:57783"/>
        <dbReference type="ChEBI" id="CHEBI:58349"/>
        <dbReference type="EC" id="1.8.1.2"/>
    </reaction>
</comment>
<keyword evidence="10" id="KW-0249">Electron transport</keyword>
<protein>
    <recommendedName>
        <fullName evidence="4">assimilatory sulfite reductase (NADPH)</fullName>
        <ecNumber evidence="4">1.8.1.2</ecNumber>
    </recommendedName>
</protein>
<dbReference type="Gene3D" id="3.40.50.80">
    <property type="entry name" value="Nucleotide-binding domain of ferredoxin-NADP reductase (FNR) module"/>
    <property type="match status" value="1"/>
</dbReference>
<comment type="function">
    <text evidence="13">This enzyme catalyzes the 6-electron reduction of sulfite to sulfide. This is one of several activities required for the biosynthesis of L-cysteine from sulfate.</text>
</comment>
<evidence type="ECO:0000256" key="3">
    <source>
        <dbReference type="ARBA" id="ARBA00004774"/>
    </source>
</evidence>
<gene>
    <name evidence="16" type="ORF">GALMADRAFT_235846</name>
</gene>
<dbReference type="Pfam" id="PF00175">
    <property type="entry name" value="NAD_binding_1"/>
    <property type="match status" value="1"/>
</dbReference>
<keyword evidence="8" id="KW-0274">FAD</keyword>
<dbReference type="EC" id="1.8.1.2" evidence="4"/>
<keyword evidence="9" id="KW-0521">NADP</keyword>
<dbReference type="InterPro" id="IPR001433">
    <property type="entry name" value="OxRdtase_FAD/NAD-bd"/>
</dbReference>
<feature type="region of interest" description="Disordered" evidence="14">
    <location>
        <begin position="1"/>
        <end position="39"/>
    </location>
</feature>
<dbReference type="PANTHER" id="PTHR19384:SF109">
    <property type="entry name" value="SULFITE REDUCTASE [NADPH] FLAVOPROTEIN COMPONENT"/>
    <property type="match status" value="1"/>
</dbReference>
<dbReference type="InterPro" id="IPR017927">
    <property type="entry name" value="FAD-bd_FR_type"/>
</dbReference>
<dbReference type="InterPro" id="IPR039261">
    <property type="entry name" value="FNR_nucleotide-bd"/>
</dbReference>
<dbReference type="SUPFAM" id="SSF63380">
    <property type="entry name" value="Riboflavin synthase domain-like"/>
    <property type="match status" value="1"/>
</dbReference>
<sequence>MVSKGSGSLSPLSSSTTLSSPCSPDLNKSTEFIQGSPFNNPRTQASTIIEYISSKPGTSSAVYIYDVAEQVGFGTLTKEWARVTKDGPAVVDLQTRAGAGLGLVGRLSQGTSLDTVKGTILTAYTTPSGLALMAPSFTYLPVASPTTRLIVQVPTVTAVGETLALSPTLSPLASVWPILPQNVAVILSSTPQQAVDFASLSYKVTTSHIVHLFDHHSASREIGHSISPTTLIGDGLTFQEALHEAGYKLFEYHGDPEASTVVVLMNGPFALTLKAAVKNTTGLGIIIVNVLRPWDELAIQSAIPPSVTTVHVLDDVPNAVTLGSLYVDVFGALWNTAPKRAVHPHRITPTQTLDFVGVDGAFLRFVQEISHIPISEPLTAGIKKVLLFSVPRSPLASFANFLEELFIEKKGILSRLLTDHDVFSKPSGITANRLLISRNNITDPLPIPVALPFGPHSSEFLGILDQSLLKTHSLLNHAKKGSIVLVVTSWTPAELVSNISQEVAAIVLERGLYLYTIDVKGIARDIVTPQGPIQDAVQNLLLELVFLRFYLGASASEATVLQLAHTSFDDLIEGIPLSKFSGHAWSNLQFVNIPPLDKTTPSESPALKEFEANAIAVEIAEGKTVVNGAHLTTWHDAAKHILFPSVFTPPREEDSLSDPALRPEITDTTFLVTCTVNKRLTPLEYDRNVFHLEFDTSGTGLKYAIGEALGVHGWNDEQEVLDFCASYGVDPDRLITIPVIGDETKMHTRTVLQALQQQIDLFGRPPKSFYTDLAEYATADVDRYALRFIGAPEGIATFKKLSEKDTVTFADVLNKYRSARPGIERLCELIGDIKPRHYSIASAQSVVGDRVDLLVVTVDWITPDGSPKYGQCTRYLAGLKVGQKVTVSIKPSVMKLPPDLKQPLIMAGLGTGAAPFRAFLQHLAWLVQKGEEIGPVYYYFGSRYQGAEYLYGEEIEAFLLEGVIAKAGLAFSRDGPKKVYIQHKMLEDSEVLTKMLHDDNGVFYLCGPTWPVPDVYEALVNALVKYKGSDPVAAGEYLESLKEEERYVLEVY</sequence>
<evidence type="ECO:0000256" key="7">
    <source>
        <dbReference type="ARBA" id="ARBA00022643"/>
    </source>
</evidence>
<dbReference type="FunFam" id="1.20.990.10:FF:000010">
    <property type="entry name" value="Sulfite reductase [NADPH] flavoprotein component"/>
    <property type="match status" value="1"/>
</dbReference>
<keyword evidence="11" id="KW-0560">Oxidoreductase</keyword>
<dbReference type="SUPFAM" id="SSF52922">
    <property type="entry name" value="TK C-terminal domain-like"/>
    <property type="match status" value="1"/>
</dbReference>
<dbReference type="GO" id="GO:0004783">
    <property type="term" value="F:sulfite reductase (NADPH) activity"/>
    <property type="evidence" value="ECO:0007669"/>
    <property type="project" value="UniProtKB-EC"/>
</dbReference>
<evidence type="ECO:0000256" key="9">
    <source>
        <dbReference type="ARBA" id="ARBA00022857"/>
    </source>
</evidence>
<dbReference type="AlphaFoldDB" id="A0A067TX36"/>
<dbReference type="GO" id="GO:0010181">
    <property type="term" value="F:FMN binding"/>
    <property type="evidence" value="ECO:0007669"/>
    <property type="project" value="TreeGrafter"/>
</dbReference>
<evidence type="ECO:0000256" key="14">
    <source>
        <dbReference type="SAM" id="MobiDB-lite"/>
    </source>
</evidence>
<dbReference type="InterPro" id="IPR002869">
    <property type="entry name" value="Pyrv_flavodox_OxRed_cen"/>
</dbReference>
<dbReference type="OrthoDB" id="1856718at2759"/>
<evidence type="ECO:0000256" key="4">
    <source>
        <dbReference type="ARBA" id="ARBA00012604"/>
    </source>
</evidence>
<reference evidence="17" key="1">
    <citation type="journal article" date="2014" name="Proc. Natl. Acad. Sci. U.S.A.">
        <title>Extensive sampling of basidiomycete genomes demonstrates inadequacy of the white-rot/brown-rot paradigm for wood decay fungi.</title>
        <authorList>
            <person name="Riley R."/>
            <person name="Salamov A.A."/>
            <person name="Brown D.W."/>
            <person name="Nagy L.G."/>
            <person name="Floudas D."/>
            <person name="Held B.W."/>
            <person name="Levasseur A."/>
            <person name="Lombard V."/>
            <person name="Morin E."/>
            <person name="Otillar R."/>
            <person name="Lindquist E.A."/>
            <person name="Sun H."/>
            <person name="LaButti K.M."/>
            <person name="Schmutz J."/>
            <person name="Jabbour D."/>
            <person name="Luo H."/>
            <person name="Baker S.E."/>
            <person name="Pisabarro A.G."/>
            <person name="Walton J.D."/>
            <person name="Blanchette R.A."/>
            <person name="Henrissat B."/>
            <person name="Martin F."/>
            <person name="Cullen D."/>
            <person name="Hibbett D.S."/>
            <person name="Grigoriev I.V."/>
        </authorList>
    </citation>
    <scope>NUCLEOTIDE SEQUENCE [LARGE SCALE GENOMIC DNA]</scope>
    <source>
        <strain evidence="17">CBS 339.88</strain>
    </source>
</reference>
<dbReference type="PRINTS" id="PR00371">
    <property type="entry name" value="FPNCR"/>
</dbReference>
<dbReference type="InterPro" id="IPR001709">
    <property type="entry name" value="Flavoprot_Pyr_Nucl_cyt_Rdtase"/>
</dbReference>
<dbReference type="EMBL" id="KL142368">
    <property type="protein sequence ID" value="KDR83583.1"/>
    <property type="molecule type" value="Genomic_DNA"/>
</dbReference>
<organism evidence="16 17">
    <name type="scientific">Galerina marginata (strain CBS 339.88)</name>
    <dbReference type="NCBI Taxonomy" id="685588"/>
    <lineage>
        <taxon>Eukaryota</taxon>
        <taxon>Fungi</taxon>
        <taxon>Dikarya</taxon>
        <taxon>Basidiomycota</taxon>
        <taxon>Agaricomycotina</taxon>
        <taxon>Agaricomycetes</taxon>
        <taxon>Agaricomycetidae</taxon>
        <taxon>Agaricales</taxon>
        <taxon>Agaricineae</taxon>
        <taxon>Strophariaceae</taxon>
        <taxon>Galerina</taxon>
    </lineage>
</organism>
<evidence type="ECO:0000256" key="8">
    <source>
        <dbReference type="ARBA" id="ARBA00022827"/>
    </source>
</evidence>
<evidence type="ECO:0000256" key="6">
    <source>
        <dbReference type="ARBA" id="ARBA00022630"/>
    </source>
</evidence>
<evidence type="ECO:0000256" key="13">
    <source>
        <dbReference type="ARBA" id="ARBA00059320"/>
    </source>
</evidence>
<dbReference type="Gene3D" id="1.20.990.10">
    <property type="entry name" value="NADPH-cytochrome p450 Reductase, Chain A, domain 3"/>
    <property type="match status" value="1"/>
</dbReference>
<evidence type="ECO:0000256" key="10">
    <source>
        <dbReference type="ARBA" id="ARBA00022982"/>
    </source>
</evidence>
<keyword evidence="5" id="KW-0813">Transport</keyword>
<comment type="pathway">
    <text evidence="3">Sulfur metabolism; hydrogen sulfide biosynthesis; hydrogen sulfide from sulfite (NADPH route): step 1/1.</text>
</comment>
<dbReference type="SUPFAM" id="SSF53323">
    <property type="entry name" value="Pyruvate-ferredoxin oxidoreductase, PFOR, domain III"/>
    <property type="match status" value="1"/>
</dbReference>
<evidence type="ECO:0000256" key="1">
    <source>
        <dbReference type="ARBA" id="ARBA00001917"/>
    </source>
</evidence>
<keyword evidence="7" id="KW-0288">FMN</keyword>
<dbReference type="HOGENOM" id="CLU_003662_0_0_1"/>
<keyword evidence="17" id="KW-1185">Reference proteome</keyword>
<evidence type="ECO:0000313" key="17">
    <source>
        <dbReference type="Proteomes" id="UP000027222"/>
    </source>
</evidence>
<feature type="compositionally biased region" description="Polar residues" evidence="14">
    <location>
        <begin position="26"/>
        <end position="39"/>
    </location>
</feature>
<dbReference type="GO" id="GO:0050660">
    <property type="term" value="F:flavin adenine dinucleotide binding"/>
    <property type="evidence" value="ECO:0007669"/>
    <property type="project" value="TreeGrafter"/>
</dbReference>
<dbReference type="PANTHER" id="PTHR19384">
    <property type="entry name" value="NITRIC OXIDE SYNTHASE-RELATED"/>
    <property type="match status" value="1"/>
</dbReference>
<proteinExistence type="predicted"/>
<dbReference type="SUPFAM" id="SSF52343">
    <property type="entry name" value="Ferredoxin reductase-like, C-terminal NADP-linked domain"/>
    <property type="match status" value="1"/>
</dbReference>
<dbReference type="PROSITE" id="PS51384">
    <property type="entry name" value="FAD_FR"/>
    <property type="match status" value="1"/>
</dbReference>